<dbReference type="Proteomes" id="UP001060085">
    <property type="component" value="Linkage Group LG03"/>
</dbReference>
<accession>A0ACC0BFE7</accession>
<keyword evidence="2" id="KW-1185">Reference proteome</keyword>
<sequence>MSLPAMSSPTYHTGCYSSSGIGDARKGSKNDMLSSIVWRRGMLRKFSNLISTSDLNMNARECIEEGFKMMKDKIIAEVVPYYMDNSENESRSSGIKDPIGSCAKRSM</sequence>
<evidence type="ECO:0000313" key="1">
    <source>
        <dbReference type="EMBL" id="KAI5671307.1"/>
    </source>
</evidence>
<gene>
    <name evidence="1" type="ORF">M9H77_11671</name>
</gene>
<proteinExistence type="predicted"/>
<evidence type="ECO:0000313" key="2">
    <source>
        <dbReference type="Proteomes" id="UP001060085"/>
    </source>
</evidence>
<organism evidence="1 2">
    <name type="scientific">Catharanthus roseus</name>
    <name type="common">Madagascar periwinkle</name>
    <name type="synonym">Vinca rosea</name>
    <dbReference type="NCBI Taxonomy" id="4058"/>
    <lineage>
        <taxon>Eukaryota</taxon>
        <taxon>Viridiplantae</taxon>
        <taxon>Streptophyta</taxon>
        <taxon>Embryophyta</taxon>
        <taxon>Tracheophyta</taxon>
        <taxon>Spermatophyta</taxon>
        <taxon>Magnoliopsida</taxon>
        <taxon>eudicotyledons</taxon>
        <taxon>Gunneridae</taxon>
        <taxon>Pentapetalae</taxon>
        <taxon>asterids</taxon>
        <taxon>lamiids</taxon>
        <taxon>Gentianales</taxon>
        <taxon>Apocynaceae</taxon>
        <taxon>Rauvolfioideae</taxon>
        <taxon>Vinceae</taxon>
        <taxon>Catharanthinae</taxon>
        <taxon>Catharanthus</taxon>
    </lineage>
</organism>
<reference evidence="2" key="1">
    <citation type="journal article" date="2023" name="Nat. Plants">
        <title>Single-cell RNA sequencing provides a high-resolution roadmap for understanding the multicellular compartmentation of specialized metabolism.</title>
        <authorList>
            <person name="Sun S."/>
            <person name="Shen X."/>
            <person name="Li Y."/>
            <person name="Li Y."/>
            <person name="Wang S."/>
            <person name="Li R."/>
            <person name="Zhang H."/>
            <person name="Shen G."/>
            <person name="Guo B."/>
            <person name="Wei J."/>
            <person name="Xu J."/>
            <person name="St-Pierre B."/>
            <person name="Chen S."/>
            <person name="Sun C."/>
        </authorList>
    </citation>
    <scope>NUCLEOTIDE SEQUENCE [LARGE SCALE GENOMIC DNA]</scope>
</reference>
<protein>
    <submittedName>
        <fullName evidence="1">Uncharacterized protein</fullName>
    </submittedName>
</protein>
<comment type="caution">
    <text evidence="1">The sequence shown here is derived from an EMBL/GenBank/DDBJ whole genome shotgun (WGS) entry which is preliminary data.</text>
</comment>
<name>A0ACC0BFE7_CATRO</name>
<dbReference type="EMBL" id="CM044703">
    <property type="protein sequence ID" value="KAI5671307.1"/>
    <property type="molecule type" value="Genomic_DNA"/>
</dbReference>